<accession>A0ABR6BED2</accession>
<evidence type="ECO:0000256" key="4">
    <source>
        <dbReference type="ARBA" id="ARBA00008391"/>
    </source>
</evidence>
<dbReference type="InterPro" id="IPR050054">
    <property type="entry name" value="UPRTase/APRTase"/>
</dbReference>
<dbReference type="SUPFAM" id="SSF53271">
    <property type="entry name" value="PRTase-like"/>
    <property type="match status" value="1"/>
</dbReference>
<dbReference type="Pfam" id="PF00156">
    <property type="entry name" value="Pribosyltran"/>
    <property type="match status" value="1"/>
</dbReference>
<dbReference type="Proteomes" id="UP000517916">
    <property type="component" value="Unassembled WGS sequence"/>
</dbReference>
<evidence type="ECO:0000259" key="10">
    <source>
        <dbReference type="Pfam" id="PF00156"/>
    </source>
</evidence>
<protein>
    <recommendedName>
        <fullName evidence="5">adenine phosphoribosyltransferase</fullName>
        <ecNumber evidence="5">2.4.2.7</ecNumber>
    </recommendedName>
</protein>
<evidence type="ECO:0000256" key="9">
    <source>
        <dbReference type="ARBA" id="ARBA00022726"/>
    </source>
</evidence>
<comment type="subcellular location">
    <subcellularLocation>
        <location evidence="2">Cytoplasm</location>
    </subcellularLocation>
</comment>
<evidence type="ECO:0000313" key="12">
    <source>
        <dbReference type="Proteomes" id="UP000517916"/>
    </source>
</evidence>
<keyword evidence="6" id="KW-0963">Cytoplasm</keyword>
<gene>
    <name evidence="11" type="ORF">BC739_002339</name>
</gene>
<evidence type="ECO:0000256" key="8">
    <source>
        <dbReference type="ARBA" id="ARBA00022679"/>
    </source>
</evidence>
<evidence type="ECO:0000313" key="11">
    <source>
        <dbReference type="EMBL" id="MBA8925140.1"/>
    </source>
</evidence>
<comment type="similarity">
    <text evidence="4">Belongs to the purine/pyrimidine phosphoribosyltransferase family.</text>
</comment>
<comment type="caution">
    <text evidence="11">The sequence shown here is derived from an EMBL/GenBank/DDBJ whole genome shotgun (WGS) entry which is preliminary data.</text>
</comment>
<dbReference type="Gene3D" id="3.40.50.2020">
    <property type="match status" value="1"/>
</dbReference>
<organism evidence="11 12">
    <name type="scientific">Kutzneria viridogrisea</name>
    <dbReference type="NCBI Taxonomy" id="47990"/>
    <lineage>
        <taxon>Bacteria</taxon>
        <taxon>Bacillati</taxon>
        <taxon>Actinomycetota</taxon>
        <taxon>Actinomycetes</taxon>
        <taxon>Pseudonocardiales</taxon>
        <taxon>Pseudonocardiaceae</taxon>
        <taxon>Kutzneria</taxon>
    </lineage>
</organism>
<evidence type="ECO:0000256" key="1">
    <source>
        <dbReference type="ARBA" id="ARBA00000868"/>
    </source>
</evidence>
<keyword evidence="7 11" id="KW-0328">Glycosyltransferase</keyword>
<evidence type="ECO:0000256" key="6">
    <source>
        <dbReference type="ARBA" id="ARBA00022490"/>
    </source>
</evidence>
<comment type="catalytic activity">
    <reaction evidence="1">
        <text>AMP + diphosphate = 5-phospho-alpha-D-ribose 1-diphosphate + adenine</text>
        <dbReference type="Rhea" id="RHEA:16609"/>
        <dbReference type="ChEBI" id="CHEBI:16708"/>
        <dbReference type="ChEBI" id="CHEBI:33019"/>
        <dbReference type="ChEBI" id="CHEBI:58017"/>
        <dbReference type="ChEBI" id="CHEBI:456215"/>
        <dbReference type="EC" id="2.4.2.7"/>
    </reaction>
</comment>
<sequence length="151" mass="15681">MLFRDINPVLADPAAFRVLTDALASGVAPGTEVLVAVEARGFLLGAAMAYAMGLGLVCVRKPGKLPAVEHRVDYALEYGTATLELPATVVRAGQRVAIVDDVLATGGTVTATKQLVEHCGARVTGVHVVFEIAALAARDRLGVPVHALLTD</sequence>
<keyword evidence="9" id="KW-0660">Purine salvage</keyword>
<comment type="pathway">
    <text evidence="3">Purine metabolism; AMP biosynthesis via salvage pathway; AMP from adenine: step 1/1.</text>
</comment>
<dbReference type="InterPro" id="IPR029057">
    <property type="entry name" value="PRTase-like"/>
</dbReference>
<dbReference type="EMBL" id="JACJID010000002">
    <property type="protein sequence ID" value="MBA8925140.1"/>
    <property type="molecule type" value="Genomic_DNA"/>
</dbReference>
<name>A0ABR6BED2_9PSEU</name>
<dbReference type="NCBIfam" id="NF002636">
    <property type="entry name" value="PRK02304.1-5"/>
    <property type="match status" value="1"/>
</dbReference>
<evidence type="ECO:0000256" key="2">
    <source>
        <dbReference type="ARBA" id="ARBA00004496"/>
    </source>
</evidence>
<dbReference type="PANTHER" id="PTHR32315">
    <property type="entry name" value="ADENINE PHOSPHORIBOSYLTRANSFERASE"/>
    <property type="match status" value="1"/>
</dbReference>
<keyword evidence="8 11" id="KW-0808">Transferase</keyword>
<keyword evidence="12" id="KW-1185">Reference proteome</keyword>
<dbReference type="EC" id="2.4.2.7" evidence="5"/>
<dbReference type="InterPro" id="IPR000836">
    <property type="entry name" value="PRTase_dom"/>
</dbReference>
<evidence type="ECO:0000256" key="5">
    <source>
        <dbReference type="ARBA" id="ARBA00011893"/>
    </source>
</evidence>
<proteinExistence type="inferred from homology"/>
<reference evidence="11 12" key="1">
    <citation type="submission" date="2020-08" db="EMBL/GenBank/DDBJ databases">
        <title>Genomic Encyclopedia of Archaeal and Bacterial Type Strains, Phase II (KMG-II): from individual species to whole genera.</title>
        <authorList>
            <person name="Goeker M."/>
        </authorList>
    </citation>
    <scope>NUCLEOTIDE SEQUENCE [LARGE SCALE GENOMIC DNA]</scope>
    <source>
        <strain evidence="11 12">DSM 43850</strain>
    </source>
</reference>
<dbReference type="GO" id="GO:0003999">
    <property type="term" value="F:adenine phosphoribosyltransferase activity"/>
    <property type="evidence" value="ECO:0007669"/>
    <property type="project" value="UniProtKB-EC"/>
</dbReference>
<dbReference type="PANTHER" id="PTHR32315:SF3">
    <property type="entry name" value="ADENINE PHOSPHORIBOSYLTRANSFERASE"/>
    <property type="match status" value="1"/>
</dbReference>
<dbReference type="CDD" id="cd06223">
    <property type="entry name" value="PRTases_typeI"/>
    <property type="match status" value="1"/>
</dbReference>
<evidence type="ECO:0000256" key="7">
    <source>
        <dbReference type="ARBA" id="ARBA00022676"/>
    </source>
</evidence>
<feature type="domain" description="Phosphoribosyltransferase" evidence="10">
    <location>
        <begin position="33"/>
        <end position="133"/>
    </location>
</feature>
<evidence type="ECO:0000256" key="3">
    <source>
        <dbReference type="ARBA" id="ARBA00004659"/>
    </source>
</evidence>